<reference evidence="1 2" key="1">
    <citation type="journal article" date="2023" name="Life. Sci Alliance">
        <title>Evolutionary insights into 3D genome organization and epigenetic landscape of Vigna mungo.</title>
        <authorList>
            <person name="Junaid A."/>
            <person name="Singh B."/>
            <person name="Bhatia S."/>
        </authorList>
    </citation>
    <scope>NUCLEOTIDE SEQUENCE [LARGE SCALE GENOMIC DNA]</scope>
    <source>
        <strain evidence="1">Urdbean</strain>
    </source>
</reference>
<dbReference type="Proteomes" id="UP001374535">
    <property type="component" value="Chromosome 7"/>
</dbReference>
<dbReference type="AlphaFoldDB" id="A0AAQ3N3X8"/>
<organism evidence="1 2">
    <name type="scientific">Vigna mungo</name>
    <name type="common">Black gram</name>
    <name type="synonym">Phaseolus mungo</name>
    <dbReference type="NCBI Taxonomy" id="3915"/>
    <lineage>
        <taxon>Eukaryota</taxon>
        <taxon>Viridiplantae</taxon>
        <taxon>Streptophyta</taxon>
        <taxon>Embryophyta</taxon>
        <taxon>Tracheophyta</taxon>
        <taxon>Spermatophyta</taxon>
        <taxon>Magnoliopsida</taxon>
        <taxon>eudicotyledons</taxon>
        <taxon>Gunneridae</taxon>
        <taxon>Pentapetalae</taxon>
        <taxon>rosids</taxon>
        <taxon>fabids</taxon>
        <taxon>Fabales</taxon>
        <taxon>Fabaceae</taxon>
        <taxon>Papilionoideae</taxon>
        <taxon>50 kb inversion clade</taxon>
        <taxon>NPAAA clade</taxon>
        <taxon>indigoferoid/millettioid clade</taxon>
        <taxon>Phaseoleae</taxon>
        <taxon>Vigna</taxon>
    </lineage>
</organism>
<proteinExistence type="predicted"/>
<keyword evidence="2" id="KW-1185">Reference proteome</keyword>
<sequence>MHYPVTCVPNKVHSKCSEKRIPIIAFQVLSLMVSHKSFSRYTLNELLQLQNGLQSHLFSISLLSTNTYLLHFYILVNPTSTNKIMWVLGARLHFKANNTRYPFLLSKVCQTLSPK</sequence>
<gene>
    <name evidence="1" type="ORF">V8G54_022823</name>
</gene>
<protein>
    <submittedName>
        <fullName evidence="1">Uncharacterized protein</fullName>
    </submittedName>
</protein>
<evidence type="ECO:0000313" key="2">
    <source>
        <dbReference type="Proteomes" id="UP001374535"/>
    </source>
</evidence>
<dbReference type="EMBL" id="CP144694">
    <property type="protein sequence ID" value="WVZ02017.1"/>
    <property type="molecule type" value="Genomic_DNA"/>
</dbReference>
<name>A0AAQ3N3X8_VIGMU</name>
<evidence type="ECO:0000313" key="1">
    <source>
        <dbReference type="EMBL" id="WVZ02017.1"/>
    </source>
</evidence>
<accession>A0AAQ3N3X8</accession>